<comment type="similarity">
    <text evidence="6">Belongs to the UPF0316 family.</text>
</comment>
<evidence type="ECO:0000259" key="7">
    <source>
        <dbReference type="Pfam" id="PF10035"/>
    </source>
</evidence>
<evidence type="ECO:0000313" key="9">
    <source>
        <dbReference type="EMBL" id="SHH32266.1"/>
    </source>
</evidence>
<evidence type="ECO:0000256" key="5">
    <source>
        <dbReference type="ARBA" id="ARBA00023136"/>
    </source>
</evidence>
<gene>
    <name evidence="9" type="ORF">SAMN02745180_00046</name>
</gene>
<dbReference type="GO" id="GO:0005886">
    <property type="term" value="C:plasma membrane"/>
    <property type="evidence" value="ECO:0007669"/>
    <property type="project" value="UniProtKB-SubCell"/>
</dbReference>
<keyword evidence="10" id="KW-1185">Reference proteome</keyword>
<dbReference type="InterPro" id="IPR015867">
    <property type="entry name" value="N-reg_PII/ATP_PRibTrfase_C"/>
</dbReference>
<evidence type="ECO:0000256" key="1">
    <source>
        <dbReference type="ARBA" id="ARBA00004651"/>
    </source>
</evidence>
<dbReference type="AlphaFoldDB" id="A0A1M5S1B8"/>
<reference evidence="9 10" key="1">
    <citation type="submission" date="2016-11" db="EMBL/GenBank/DDBJ databases">
        <authorList>
            <person name="Jaros S."/>
            <person name="Januszkiewicz K."/>
            <person name="Wedrychowicz H."/>
        </authorList>
    </citation>
    <scope>NUCLEOTIDE SEQUENCE [LARGE SCALE GENOMIC DNA]</scope>
    <source>
        <strain evidence="9 10">DSM 13106</strain>
    </source>
</reference>
<dbReference type="STRING" id="1123281.SAMN02745180_00046"/>
<feature type="domain" description="DUF2179" evidence="7">
    <location>
        <begin position="113"/>
        <end position="165"/>
    </location>
</feature>
<evidence type="ECO:0000256" key="4">
    <source>
        <dbReference type="ARBA" id="ARBA00022989"/>
    </source>
</evidence>
<keyword evidence="2 6" id="KW-1003">Cell membrane</keyword>
<dbReference type="Gene3D" id="3.30.70.120">
    <property type="match status" value="1"/>
</dbReference>
<keyword evidence="4 6" id="KW-1133">Transmembrane helix</keyword>
<feature type="domain" description="DUF5698" evidence="8">
    <location>
        <begin position="22"/>
        <end position="79"/>
    </location>
</feature>
<feature type="transmembrane region" description="Helical" evidence="6">
    <location>
        <begin position="64"/>
        <end position="81"/>
    </location>
</feature>
<dbReference type="CDD" id="cd16381">
    <property type="entry name" value="YitT_C_like_1"/>
    <property type="match status" value="1"/>
</dbReference>
<organism evidence="9 10">
    <name type="scientific">Sporanaerobacter acetigenes DSM 13106</name>
    <dbReference type="NCBI Taxonomy" id="1123281"/>
    <lineage>
        <taxon>Bacteria</taxon>
        <taxon>Bacillati</taxon>
        <taxon>Bacillota</taxon>
        <taxon>Tissierellia</taxon>
        <taxon>Tissierellales</taxon>
        <taxon>Sporanaerobacteraceae</taxon>
        <taxon>Sporanaerobacter</taxon>
    </lineage>
</organism>
<sequence>MGTFSGYLLIFFARIADVSMSTFRTLMVVQGRRVQAAIIGFFEIIIYVMALGKVVNGLSDPGNLLAYALGFACGNFVGITIEGKIALGNLFAQVILKGTQNEELLNKLREEGFGITVVEGYGKEGTRQILNIALNRKDLDSLKKIVYEHDEEAFITVNSTKPISGGYFVPIKKK</sequence>
<dbReference type="OrthoDB" id="48231at2"/>
<dbReference type="InterPro" id="IPR022930">
    <property type="entry name" value="UPF0316"/>
</dbReference>
<dbReference type="EMBL" id="FQXR01000002">
    <property type="protein sequence ID" value="SHH32266.1"/>
    <property type="molecule type" value="Genomic_DNA"/>
</dbReference>
<evidence type="ECO:0000259" key="8">
    <source>
        <dbReference type="Pfam" id="PF18955"/>
    </source>
</evidence>
<dbReference type="InterPro" id="IPR019264">
    <property type="entry name" value="DUF2179"/>
</dbReference>
<name>A0A1M5S1B8_9FIRM</name>
<dbReference type="RefSeq" id="WP_072742525.1">
    <property type="nucleotide sequence ID" value="NZ_FQXR01000002.1"/>
</dbReference>
<dbReference type="PANTHER" id="PTHR40060:SF1">
    <property type="entry name" value="UPF0316 PROTEIN YEBE"/>
    <property type="match status" value="1"/>
</dbReference>
<dbReference type="PANTHER" id="PTHR40060">
    <property type="entry name" value="UPF0316 PROTEIN YEBE"/>
    <property type="match status" value="1"/>
</dbReference>
<evidence type="ECO:0000313" key="10">
    <source>
        <dbReference type="Proteomes" id="UP000184389"/>
    </source>
</evidence>
<protein>
    <recommendedName>
        <fullName evidence="6">UPF0316 protein SAMN02745180_00046</fullName>
    </recommendedName>
</protein>
<dbReference type="HAMAP" id="MF_01515">
    <property type="entry name" value="UPF0316"/>
    <property type="match status" value="1"/>
</dbReference>
<dbReference type="Pfam" id="PF10035">
    <property type="entry name" value="DUF2179"/>
    <property type="match status" value="1"/>
</dbReference>
<comment type="subcellular location">
    <subcellularLocation>
        <location evidence="1 6">Cell membrane</location>
        <topology evidence="1 6">Multi-pass membrane protein</topology>
    </subcellularLocation>
</comment>
<keyword evidence="5 6" id="KW-0472">Membrane</keyword>
<dbReference type="Proteomes" id="UP000184389">
    <property type="component" value="Unassembled WGS sequence"/>
</dbReference>
<proteinExistence type="inferred from homology"/>
<dbReference type="InterPro" id="IPR044035">
    <property type="entry name" value="DUF5698"/>
</dbReference>
<accession>A0A1M5S1B8</accession>
<evidence type="ECO:0000256" key="6">
    <source>
        <dbReference type="HAMAP-Rule" id="MF_01515"/>
    </source>
</evidence>
<dbReference type="Pfam" id="PF18955">
    <property type="entry name" value="DUF5698"/>
    <property type="match status" value="1"/>
</dbReference>
<evidence type="ECO:0000256" key="2">
    <source>
        <dbReference type="ARBA" id="ARBA00022475"/>
    </source>
</evidence>
<feature type="transmembrane region" description="Helical" evidence="6">
    <location>
        <begin position="34"/>
        <end position="52"/>
    </location>
</feature>
<evidence type="ECO:0000256" key="3">
    <source>
        <dbReference type="ARBA" id="ARBA00022692"/>
    </source>
</evidence>
<keyword evidence="3 6" id="KW-0812">Transmembrane</keyword>